<dbReference type="EMBL" id="CAJOAY010004639">
    <property type="protein sequence ID" value="CAF4077898.1"/>
    <property type="molecule type" value="Genomic_DNA"/>
</dbReference>
<evidence type="ECO:0000256" key="7">
    <source>
        <dbReference type="ARBA" id="ARBA00023186"/>
    </source>
</evidence>
<keyword evidence="7" id="KW-0143">Chaperone</keyword>
<dbReference type="Gene3D" id="1.20.1270.10">
    <property type="match status" value="1"/>
</dbReference>
<evidence type="ECO:0000256" key="3">
    <source>
        <dbReference type="ARBA" id="ARBA00022729"/>
    </source>
</evidence>
<dbReference type="Pfam" id="PF00012">
    <property type="entry name" value="HSP70"/>
    <property type="match status" value="1"/>
</dbReference>
<dbReference type="FunFam" id="3.30.30.30:FF:000004">
    <property type="entry name" value="hypoxia up-regulated protein 1"/>
    <property type="match status" value="1"/>
</dbReference>
<keyword evidence="3" id="KW-0732">Signal</keyword>
<evidence type="ECO:0000256" key="5">
    <source>
        <dbReference type="ARBA" id="ARBA00022824"/>
    </source>
</evidence>
<dbReference type="InterPro" id="IPR043129">
    <property type="entry name" value="ATPase_NBD"/>
</dbReference>
<accession>A0A819TGJ4</accession>
<dbReference type="FunFam" id="3.90.640.10:FF:000004">
    <property type="entry name" value="Heat shock 70 kDa protein 4"/>
    <property type="match status" value="1"/>
</dbReference>
<feature type="compositionally biased region" description="Low complexity" evidence="9">
    <location>
        <begin position="911"/>
        <end position="920"/>
    </location>
</feature>
<dbReference type="InterPro" id="IPR013126">
    <property type="entry name" value="Hsp_70_fam"/>
</dbReference>
<evidence type="ECO:0000313" key="11">
    <source>
        <dbReference type="Proteomes" id="UP000663881"/>
    </source>
</evidence>
<dbReference type="InterPro" id="IPR029047">
    <property type="entry name" value="HSP70_peptide-bd_sf"/>
</dbReference>
<dbReference type="GO" id="GO:0005788">
    <property type="term" value="C:endoplasmic reticulum lumen"/>
    <property type="evidence" value="ECO:0007669"/>
    <property type="project" value="UniProtKB-SubCell"/>
</dbReference>
<comment type="similarity">
    <text evidence="2">Belongs to the heat shock protein 70 family.</text>
</comment>
<dbReference type="InterPro" id="IPR029048">
    <property type="entry name" value="HSP70_C_sf"/>
</dbReference>
<evidence type="ECO:0000256" key="8">
    <source>
        <dbReference type="ARBA" id="ARBA00040503"/>
    </source>
</evidence>
<feature type="compositionally biased region" description="Low complexity" evidence="9">
    <location>
        <begin position="611"/>
        <end position="645"/>
    </location>
</feature>
<feature type="region of interest" description="Disordered" evidence="9">
    <location>
        <begin position="611"/>
        <end position="679"/>
    </location>
</feature>
<feature type="compositionally biased region" description="Basic and acidic residues" evidence="9">
    <location>
        <begin position="646"/>
        <end position="656"/>
    </location>
</feature>
<gene>
    <name evidence="10" type="ORF">OKA104_LOCUS34381</name>
</gene>
<dbReference type="Gene3D" id="3.30.420.40">
    <property type="match status" value="2"/>
</dbReference>
<dbReference type="Gene3D" id="2.60.34.10">
    <property type="entry name" value="Substrate Binding Domain Of DNAk, Chain A, domain 1"/>
    <property type="match status" value="1"/>
</dbReference>
<dbReference type="SUPFAM" id="SSF100934">
    <property type="entry name" value="Heat shock protein 70kD (HSP70), C-terminal subdomain"/>
    <property type="match status" value="1"/>
</dbReference>
<comment type="caution">
    <text evidence="10">The sequence shown here is derived from an EMBL/GenBank/DDBJ whole genome shotgun (WGS) entry which is preliminary data.</text>
</comment>
<dbReference type="PROSITE" id="PS01036">
    <property type="entry name" value="HSP70_3"/>
    <property type="match status" value="1"/>
</dbReference>
<keyword evidence="5" id="KW-0256">Endoplasmic reticulum</keyword>
<feature type="region of interest" description="Disordered" evidence="9">
    <location>
        <begin position="902"/>
        <end position="974"/>
    </location>
</feature>
<feature type="compositionally biased region" description="Low complexity" evidence="9">
    <location>
        <begin position="657"/>
        <end position="674"/>
    </location>
</feature>
<dbReference type="SUPFAM" id="SSF53067">
    <property type="entry name" value="Actin-like ATPase domain"/>
    <property type="match status" value="2"/>
</dbReference>
<dbReference type="Proteomes" id="UP000663881">
    <property type="component" value="Unassembled WGS sequence"/>
</dbReference>
<proteinExistence type="inferred from homology"/>
<dbReference type="GO" id="GO:0140662">
    <property type="term" value="F:ATP-dependent protein folding chaperone"/>
    <property type="evidence" value="ECO:0007669"/>
    <property type="project" value="InterPro"/>
</dbReference>
<dbReference type="CDD" id="cd10230">
    <property type="entry name" value="ASKHA_NBD_HSP70_HYOU1"/>
    <property type="match status" value="1"/>
</dbReference>
<dbReference type="GO" id="GO:0005524">
    <property type="term" value="F:ATP binding"/>
    <property type="evidence" value="ECO:0007669"/>
    <property type="project" value="UniProtKB-KW"/>
</dbReference>
<evidence type="ECO:0000256" key="2">
    <source>
        <dbReference type="ARBA" id="ARBA00007381"/>
    </source>
</evidence>
<dbReference type="PANTHER" id="PTHR45639">
    <property type="entry name" value="HSC70CB, ISOFORM G-RELATED"/>
    <property type="match status" value="1"/>
</dbReference>
<evidence type="ECO:0000256" key="9">
    <source>
        <dbReference type="SAM" id="MobiDB-lite"/>
    </source>
</evidence>
<dbReference type="InterPro" id="IPR018181">
    <property type="entry name" value="Heat_shock_70_CS"/>
</dbReference>
<feature type="compositionally biased region" description="Low complexity" evidence="9">
    <location>
        <begin position="936"/>
        <end position="949"/>
    </location>
</feature>
<evidence type="ECO:0000256" key="6">
    <source>
        <dbReference type="ARBA" id="ARBA00022840"/>
    </source>
</evidence>
<evidence type="ECO:0000313" key="10">
    <source>
        <dbReference type="EMBL" id="CAF4077898.1"/>
    </source>
</evidence>
<reference evidence="10" key="1">
    <citation type="submission" date="2021-02" db="EMBL/GenBank/DDBJ databases">
        <authorList>
            <person name="Nowell W R."/>
        </authorList>
    </citation>
    <scope>NUCLEOTIDE SEQUENCE</scope>
</reference>
<sequence length="974" mass="110656">MIRPKTILSISIILTISIALTVDSLAVMSIDLGTEFMKIAIVKPGIPMEIALNKESRRKTPVIVAIKGKEREFGEAAISRSSKMPAQSYMYLRELVGKSLDNPVIEQYLKRFPYYKLKMDGHSSELVFEHDSETNYTIEELLSMILKKAREYASDFAEQSVDSAVITIPPYFTQSERRAVKRACELANIKLLQLMNDNTAVALNYGIFRRKDFNATGSTYLFYDMGSQSTTCTIATFHLVKTKENGYLEEVPQLTIKAVAFDRDLGGLEFQIRLRDYLAKKFQEHHPKIDIFQNARALTKLFREAERAKHVLSANNEYTAQVEGLVDEIDFKHRLTREQFEDLCKDLFQRVRRPVEEVLSTSEITLSEIQQVLLFGGATRIPRVQEELAKSLGGIDLGKSLNTDEAAAMGAVYQAAALSKGYRVKKFLIKDANQYPINVQFEKHADSSADSSEQKLVDRTLFNRNNLYPNRKVMTFNRHIEDFTFDVHYGNLTYLSNTDKRALGQTELLHVSVSGADKAYEKHKDTSESKALGQTELLHVSVSGADKAYEKHKDTSESKGIKAHFQLDDNCLLTLDRVEFVFERKETEADRNNTDDDASTLSKLGSKISSFFSSRGSASENENNNTTNTTNEEIPTNNTETNSSEETAKPIDEKEITNTTENTTTTTTTPTTTTAPPPKMITIREPLEYKVESRDYADPTAETQELSRKKLIALDEHDREILALATAKNNLESFIYDMRDKLEHDAIYKKSVTADDHAKISDKLSEVDSWLWDDGINADVKTLKSKLEELKTLTKSLKLRVREVDLRPQKIKELKEALNSTEHFVQATRLLFIKKDEDDRPFTDGEINAVEKIIKDTYTWFDQVTAEFSKLLSTDTPKYLSGDFDDKINLLKRETNYLLNKAQRFVPKPKPTTTTTSKVPVKNETKIEVEEEEDVSTTTPIPEQQQQQPQEEETDETTTTTTAQPITEDEHPEL</sequence>
<dbReference type="PANTHER" id="PTHR45639:SF3">
    <property type="entry name" value="HYPOXIA UP-REGULATED PROTEIN 1"/>
    <property type="match status" value="1"/>
</dbReference>
<name>A0A819TGJ4_9BILA</name>
<dbReference type="AlphaFoldDB" id="A0A819TGJ4"/>
<dbReference type="Gene3D" id="3.30.30.30">
    <property type="match status" value="1"/>
</dbReference>
<dbReference type="GO" id="GO:0030968">
    <property type="term" value="P:endoplasmic reticulum unfolded protein response"/>
    <property type="evidence" value="ECO:0007669"/>
    <property type="project" value="TreeGrafter"/>
</dbReference>
<keyword evidence="4" id="KW-0547">Nucleotide-binding</keyword>
<evidence type="ECO:0000256" key="4">
    <source>
        <dbReference type="ARBA" id="ARBA00022741"/>
    </source>
</evidence>
<feature type="compositionally biased region" description="Low complexity" evidence="9">
    <location>
        <begin position="957"/>
        <end position="966"/>
    </location>
</feature>
<organism evidence="10 11">
    <name type="scientific">Adineta steineri</name>
    <dbReference type="NCBI Taxonomy" id="433720"/>
    <lineage>
        <taxon>Eukaryota</taxon>
        <taxon>Metazoa</taxon>
        <taxon>Spiralia</taxon>
        <taxon>Gnathifera</taxon>
        <taxon>Rotifera</taxon>
        <taxon>Eurotatoria</taxon>
        <taxon>Bdelloidea</taxon>
        <taxon>Adinetida</taxon>
        <taxon>Adinetidae</taxon>
        <taxon>Adineta</taxon>
    </lineage>
</organism>
<keyword evidence="6" id="KW-0067">ATP-binding</keyword>
<dbReference type="Gene3D" id="3.90.640.10">
    <property type="entry name" value="Actin, Chain A, domain 4"/>
    <property type="match status" value="1"/>
</dbReference>
<dbReference type="PRINTS" id="PR00301">
    <property type="entry name" value="HEATSHOCK70"/>
</dbReference>
<dbReference type="GO" id="GO:0034663">
    <property type="term" value="C:endoplasmic reticulum chaperone complex"/>
    <property type="evidence" value="ECO:0007669"/>
    <property type="project" value="TreeGrafter"/>
</dbReference>
<comment type="subcellular location">
    <subcellularLocation>
        <location evidence="1">Endoplasmic reticulum lumen</location>
    </subcellularLocation>
</comment>
<protein>
    <recommendedName>
        <fullName evidence="8">Hypoxia up-regulated protein 1</fullName>
    </recommendedName>
</protein>
<evidence type="ECO:0000256" key="1">
    <source>
        <dbReference type="ARBA" id="ARBA00004319"/>
    </source>
</evidence>